<evidence type="ECO:0000313" key="1">
    <source>
        <dbReference type="EMBL" id="KHO27875.1"/>
    </source>
</evidence>
<sequence length="170" mass="18946">MSRRRQSTMVFDAPAQAIYAAYASDKYWQALMDRYDDLTPGKSDITEFRADDDGIEVEFRQVLPRAELPPILRSVIPLDMAITRNQYFGPFDRGRANGHYSASVSHVPGRLDGRYVLSGASTGSRLQADSKCKVPMPLLGGKLEDMVLQSVNDVFSIEGAFTAEWIAEHV</sequence>
<dbReference type="RefSeq" id="WP_039314404.1">
    <property type="nucleotide sequence ID" value="NZ_JTLZ01000002.1"/>
</dbReference>
<organism evidence="1 2">
    <name type="scientific">Mycolicibacterium setense</name>
    <dbReference type="NCBI Taxonomy" id="431269"/>
    <lineage>
        <taxon>Bacteria</taxon>
        <taxon>Bacillati</taxon>
        <taxon>Actinomycetota</taxon>
        <taxon>Actinomycetes</taxon>
        <taxon>Mycobacteriales</taxon>
        <taxon>Mycobacteriaceae</taxon>
        <taxon>Mycolicibacterium</taxon>
    </lineage>
</organism>
<reference evidence="1 2" key="1">
    <citation type="submission" date="2014-11" db="EMBL/GenBank/DDBJ databases">
        <title>Mycobacterium setense Manresensis Genome.</title>
        <authorList>
            <person name="Rech G."/>
            <person name="Sumoy L."/>
        </authorList>
    </citation>
    <scope>NUCLEOTIDE SEQUENCE [LARGE SCALE GENOMIC DNA]</scope>
    <source>
        <strain evidence="1 2">Manresensis</strain>
    </source>
</reference>
<comment type="caution">
    <text evidence="1">The sequence shown here is derived from an EMBL/GenBank/DDBJ whole genome shotgun (WGS) entry which is preliminary data.</text>
</comment>
<dbReference type="Proteomes" id="UP000031004">
    <property type="component" value="Unassembled WGS sequence"/>
</dbReference>
<gene>
    <name evidence="1" type="ORF">QQ44_03395</name>
</gene>
<dbReference type="EMBL" id="JTLZ01000002">
    <property type="protein sequence ID" value="KHO27875.1"/>
    <property type="molecule type" value="Genomic_DNA"/>
</dbReference>
<name>A0ABR4Z062_9MYCO</name>
<keyword evidence="2" id="KW-1185">Reference proteome</keyword>
<accession>A0ABR4Z062</accession>
<evidence type="ECO:0008006" key="3">
    <source>
        <dbReference type="Google" id="ProtNLM"/>
    </source>
</evidence>
<proteinExistence type="predicted"/>
<evidence type="ECO:0000313" key="2">
    <source>
        <dbReference type="Proteomes" id="UP000031004"/>
    </source>
</evidence>
<dbReference type="Pfam" id="PF10698">
    <property type="entry name" value="DUF2505"/>
    <property type="match status" value="1"/>
</dbReference>
<dbReference type="InterPro" id="IPR019639">
    <property type="entry name" value="DUF2505"/>
</dbReference>
<protein>
    <recommendedName>
        <fullName evidence="3">DUF2505 domain-containing protein</fullName>
    </recommendedName>
</protein>